<sequence length="77" mass="8844">MLFSALFPHCRMVSADNSLSDLSALLVAIEFGLAVSKVIYEETMAMTESVQITEASRTYRFLFEKKMSFFFLSNRKF</sequence>
<reference evidence="1 2" key="1">
    <citation type="submission" date="2019-07" db="EMBL/GenBank/DDBJ databases">
        <title>WGS assembly of Gossypium tomentosum.</title>
        <authorList>
            <person name="Chen Z.J."/>
            <person name="Sreedasyam A."/>
            <person name="Ando A."/>
            <person name="Song Q."/>
            <person name="De L."/>
            <person name="Hulse-Kemp A."/>
            <person name="Ding M."/>
            <person name="Ye W."/>
            <person name="Kirkbride R."/>
            <person name="Jenkins J."/>
            <person name="Plott C."/>
            <person name="Lovell J."/>
            <person name="Lin Y.-M."/>
            <person name="Vaughn R."/>
            <person name="Liu B."/>
            <person name="Li W."/>
            <person name="Simpson S."/>
            <person name="Scheffler B."/>
            <person name="Saski C."/>
            <person name="Grover C."/>
            <person name="Hu G."/>
            <person name="Conover J."/>
            <person name="Carlson J."/>
            <person name="Shu S."/>
            <person name="Boston L."/>
            <person name="Williams M."/>
            <person name="Peterson D."/>
            <person name="Mcgee K."/>
            <person name="Jones D."/>
            <person name="Wendel J."/>
            <person name="Stelly D."/>
            <person name="Grimwood J."/>
            <person name="Schmutz J."/>
        </authorList>
    </citation>
    <scope>NUCLEOTIDE SEQUENCE [LARGE SCALE GENOMIC DNA]</scope>
    <source>
        <strain evidence="1">7179.01</strain>
    </source>
</reference>
<gene>
    <name evidence="1" type="ORF">ES332_A12G248000v1</name>
</gene>
<dbReference type="AlphaFoldDB" id="A0A5D2N116"/>
<dbReference type="Proteomes" id="UP000322667">
    <property type="component" value="Chromosome A12"/>
</dbReference>
<name>A0A5D2N116_GOSTO</name>
<dbReference type="EMBL" id="CM017621">
    <property type="protein sequence ID" value="TYH97507.1"/>
    <property type="molecule type" value="Genomic_DNA"/>
</dbReference>
<evidence type="ECO:0000313" key="2">
    <source>
        <dbReference type="Proteomes" id="UP000322667"/>
    </source>
</evidence>
<protein>
    <submittedName>
        <fullName evidence="1">Uncharacterized protein</fullName>
    </submittedName>
</protein>
<accession>A0A5D2N116</accession>
<organism evidence="1 2">
    <name type="scientific">Gossypium tomentosum</name>
    <name type="common">Hawaiian cotton</name>
    <name type="synonym">Gossypium sandvicense</name>
    <dbReference type="NCBI Taxonomy" id="34277"/>
    <lineage>
        <taxon>Eukaryota</taxon>
        <taxon>Viridiplantae</taxon>
        <taxon>Streptophyta</taxon>
        <taxon>Embryophyta</taxon>
        <taxon>Tracheophyta</taxon>
        <taxon>Spermatophyta</taxon>
        <taxon>Magnoliopsida</taxon>
        <taxon>eudicotyledons</taxon>
        <taxon>Gunneridae</taxon>
        <taxon>Pentapetalae</taxon>
        <taxon>rosids</taxon>
        <taxon>malvids</taxon>
        <taxon>Malvales</taxon>
        <taxon>Malvaceae</taxon>
        <taxon>Malvoideae</taxon>
        <taxon>Gossypium</taxon>
    </lineage>
</organism>
<keyword evidence="2" id="KW-1185">Reference proteome</keyword>
<evidence type="ECO:0000313" key="1">
    <source>
        <dbReference type="EMBL" id="TYH97507.1"/>
    </source>
</evidence>
<proteinExistence type="predicted"/>